<organism evidence="1 2">
    <name type="scientific">Cordylochernes scorpioides</name>
    <dbReference type="NCBI Taxonomy" id="51811"/>
    <lineage>
        <taxon>Eukaryota</taxon>
        <taxon>Metazoa</taxon>
        <taxon>Ecdysozoa</taxon>
        <taxon>Arthropoda</taxon>
        <taxon>Chelicerata</taxon>
        <taxon>Arachnida</taxon>
        <taxon>Pseudoscorpiones</taxon>
        <taxon>Cheliferoidea</taxon>
        <taxon>Chernetidae</taxon>
        <taxon>Cordylochernes</taxon>
    </lineage>
</organism>
<dbReference type="InterPro" id="IPR036397">
    <property type="entry name" value="RNaseH_sf"/>
</dbReference>
<name>A0ABY6KL57_9ARAC</name>
<gene>
    <name evidence="1" type="ORF">LAZ67_5002416</name>
</gene>
<evidence type="ECO:0000313" key="1">
    <source>
        <dbReference type="EMBL" id="UYV67890.1"/>
    </source>
</evidence>
<evidence type="ECO:0000313" key="2">
    <source>
        <dbReference type="Proteomes" id="UP001235939"/>
    </source>
</evidence>
<protein>
    <submittedName>
        <fullName evidence="1">Uncharacterized protein</fullName>
    </submittedName>
</protein>
<sequence>MTKEQLTNLAALLANQGTEWKFNPPGAPYFGSLWEVGVKALKYHIKRIIGKQVLPYEEILTLQVQIESCLNSIPLYQHSLHSEKQEFPLRLAFPMTIYKAQGQTFARGGLLLQEPVFMHGQLFVAFSRVRIFDRIQVKLKHKC</sequence>
<dbReference type="SUPFAM" id="SSF52540">
    <property type="entry name" value="P-loop containing nucleoside triphosphate hydrolases"/>
    <property type="match status" value="1"/>
</dbReference>
<accession>A0ABY6KL57</accession>
<keyword evidence="2" id="KW-1185">Reference proteome</keyword>
<dbReference type="EMBL" id="CP092867">
    <property type="protein sequence ID" value="UYV67890.1"/>
    <property type="molecule type" value="Genomic_DNA"/>
</dbReference>
<dbReference type="Gene3D" id="3.30.420.10">
    <property type="entry name" value="Ribonuclease H-like superfamily/Ribonuclease H"/>
    <property type="match status" value="1"/>
</dbReference>
<dbReference type="Proteomes" id="UP001235939">
    <property type="component" value="Chromosome 05"/>
</dbReference>
<reference evidence="1 2" key="1">
    <citation type="submission" date="2022-01" db="EMBL/GenBank/DDBJ databases">
        <title>A chromosomal length assembly of Cordylochernes scorpioides.</title>
        <authorList>
            <person name="Zeh D."/>
            <person name="Zeh J."/>
        </authorList>
    </citation>
    <scope>NUCLEOTIDE SEQUENCE [LARGE SCALE GENOMIC DNA]</scope>
    <source>
        <strain evidence="1">IN4F17</strain>
        <tissue evidence="1">Whole Body</tissue>
    </source>
</reference>
<proteinExistence type="predicted"/>
<dbReference type="InterPro" id="IPR027417">
    <property type="entry name" value="P-loop_NTPase"/>
</dbReference>